<dbReference type="AlphaFoldDB" id="I0HZ46"/>
<dbReference type="HOGENOM" id="CLU_408086_0_0_0"/>
<dbReference type="InterPro" id="IPR022385">
    <property type="entry name" value="Rhs_assc_core"/>
</dbReference>
<dbReference type="PANTHER" id="PTHR32305:SF17">
    <property type="entry name" value="TRNA NUCLEASE WAPA"/>
    <property type="match status" value="1"/>
</dbReference>
<dbReference type="KEGG" id="cap:CLDAP_02440"/>
<evidence type="ECO:0000313" key="3">
    <source>
        <dbReference type="EMBL" id="BAL98283.1"/>
    </source>
</evidence>
<reference evidence="3 4" key="1">
    <citation type="submission" date="2012-02" db="EMBL/GenBank/DDBJ databases">
        <title>Complete genome sequence of Caldilinea aerophila DSM 14535 (= NBRC 102666).</title>
        <authorList>
            <person name="Oguchi A."/>
            <person name="Hosoyama A."/>
            <person name="Sekine M."/>
            <person name="Fukai R."/>
            <person name="Kato Y."/>
            <person name="Nakamura S."/>
            <person name="Hanada S."/>
            <person name="Yamazaki S."/>
            <person name="Fujita N."/>
        </authorList>
    </citation>
    <scope>NUCLEOTIDE SEQUENCE [LARGE SCALE GENOMIC DNA]</scope>
    <source>
        <strain evidence="4">DSM 14535 / JCM 11387 / NBRC 104270 / STL-6-O1</strain>
    </source>
</reference>
<keyword evidence="4" id="KW-1185">Reference proteome</keyword>
<dbReference type="Gene3D" id="2.180.10.10">
    <property type="entry name" value="RHS repeat-associated core"/>
    <property type="match status" value="1"/>
</dbReference>
<dbReference type="Proteomes" id="UP000007880">
    <property type="component" value="Chromosome"/>
</dbReference>
<dbReference type="NCBIfam" id="TIGR03696">
    <property type="entry name" value="Rhs_assc_core"/>
    <property type="match status" value="1"/>
</dbReference>
<proteinExistence type="predicted"/>
<organism evidence="3 4">
    <name type="scientific">Caldilinea aerophila (strain DSM 14535 / JCM 11387 / NBRC 104270 / STL-6-O1)</name>
    <dbReference type="NCBI Taxonomy" id="926550"/>
    <lineage>
        <taxon>Bacteria</taxon>
        <taxon>Bacillati</taxon>
        <taxon>Chloroflexota</taxon>
        <taxon>Caldilineae</taxon>
        <taxon>Caldilineales</taxon>
        <taxon>Caldilineaceae</taxon>
        <taxon>Caldilinea</taxon>
    </lineage>
</organism>
<dbReference type="PATRIC" id="fig|926550.5.peg.259"/>
<accession>I0HZ46</accession>
<evidence type="ECO:0000259" key="2">
    <source>
        <dbReference type="Pfam" id="PF25023"/>
    </source>
</evidence>
<name>I0HZ46_CALAS</name>
<dbReference type="EMBL" id="AP012337">
    <property type="protein sequence ID" value="BAL98283.1"/>
    <property type="molecule type" value="Genomic_DNA"/>
</dbReference>
<dbReference type="InterPro" id="IPR050708">
    <property type="entry name" value="T6SS_VgrG/RHS"/>
</dbReference>
<dbReference type="STRING" id="926550.CLDAP_02440"/>
<dbReference type="PANTHER" id="PTHR32305">
    <property type="match status" value="1"/>
</dbReference>
<protein>
    <recommendedName>
        <fullName evidence="2">Teneurin-like YD-shell domain-containing protein</fullName>
    </recommendedName>
</protein>
<dbReference type="eggNOG" id="COG3209">
    <property type="taxonomic scope" value="Bacteria"/>
</dbReference>
<sequence length="673" mass="72167">MTLDSAAVSGGSCGAATATVSYGYDAFTPGANYGRGKRTSMTDGSGSTSWVYGDVRGRLTKETKTITGGGTFVTEWAYDAADLLTWMRYPDGEQVTTSYLRQKLVNGVSGASVYVQSTQYDAAGRLELQMLGSNQVRIDPGYYGWTVQGGRMQWLRSGVTTNEDRQKLEYGYDAVGNVSWIKDHLAGGVQTQSFSYDSMNRLVSASAAPAGDGGAYSESYSYDSAGRLVNGPRGSGYVYGDAAHRHAVTGVSGGHSYAYDANGNMVSRTTGGQSFTLTYDAENRLVSVSGGASASFVYDGDGRRVKATVNGVTTYYVGDYYEVSGGVVKKYYSAGGKRVALRSGGMLYWLLSDHLGSTAVTLSGTMEAGEVRYRAFGASRFTSGTTPTSYRFTGQREEAALGLYFYNARWYDPVLGRFIQPDTLVPEPVDARMFDRYAYVNNNPLKFNDPTGYEPHLPNDPCRYEHCEWDSLTGRYVRVSYVPPGMQFESQVDPKLAALTELLSRAATIQLHYTEQGEIDFQKTLETELGEAISVCARAVGGVCGVSLGASGSVVALGGKASADLFVDQQGEMAGYLTAGGGGYAVFTGINAEVSGLSGIAIHNASVDDLQAWSVQFGGSGKMVGGLAVDWIVGKNYEGKPWQGLSFSTSGGYGLEIHGTASYSWQIYRSQRR</sequence>
<keyword evidence="1" id="KW-0677">Repeat</keyword>
<gene>
    <name evidence="3" type="ordered locus">CLDAP_02440</name>
</gene>
<evidence type="ECO:0000313" key="4">
    <source>
        <dbReference type="Proteomes" id="UP000007880"/>
    </source>
</evidence>
<evidence type="ECO:0000256" key="1">
    <source>
        <dbReference type="ARBA" id="ARBA00022737"/>
    </source>
</evidence>
<dbReference type="RefSeq" id="WP_014431525.1">
    <property type="nucleotide sequence ID" value="NC_017079.1"/>
</dbReference>
<feature type="domain" description="Teneurin-like YD-shell" evidence="2">
    <location>
        <begin position="162"/>
        <end position="444"/>
    </location>
</feature>
<dbReference type="Pfam" id="PF25023">
    <property type="entry name" value="TEN_YD-shell"/>
    <property type="match status" value="1"/>
</dbReference>
<dbReference type="InterPro" id="IPR056823">
    <property type="entry name" value="TEN-like_YD-shell"/>
</dbReference>